<evidence type="ECO:0000313" key="1">
    <source>
        <dbReference type="EMBL" id="KZV19717.1"/>
    </source>
</evidence>
<accession>A0A2Z7AD81</accession>
<evidence type="ECO:0000313" key="2">
    <source>
        <dbReference type="Proteomes" id="UP000250235"/>
    </source>
</evidence>
<reference evidence="1 2" key="1">
    <citation type="journal article" date="2015" name="Proc. Natl. Acad. Sci. U.S.A.">
        <title>The resurrection genome of Boea hygrometrica: A blueprint for survival of dehydration.</title>
        <authorList>
            <person name="Xiao L."/>
            <person name="Yang G."/>
            <person name="Zhang L."/>
            <person name="Yang X."/>
            <person name="Zhao S."/>
            <person name="Ji Z."/>
            <person name="Zhou Q."/>
            <person name="Hu M."/>
            <person name="Wang Y."/>
            <person name="Chen M."/>
            <person name="Xu Y."/>
            <person name="Jin H."/>
            <person name="Xiao X."/>
            <person name="Hu G."/>
            <person name="Bao F."/>
            <person name="Hu Y."/>
            <person name="Wan P."/>
            <person name="Li L."/>
            <person name="Deng X."/>
            <person name="Kuang T."/>
            <person name="Xiang C."/>
            <person name="Zhu J.K."/>
            <person name="Oliver M.J."/>
            <person name="He Y."/>
        </authorList>
    </citation>
    <scope>NUCLEOTIDE SEQUENCE [LARGE SCALE GENOMIC DNA]</scope>
    <source>
        <strain evidence="2">cv. XS01</strain>
    </source>
</reference>
<gene>
    <name evidence="1" type="ORF">F511_34892</name>
</gene>
<keyword evidence="2" id="KW-1185">Reference proteome</keyword>
<protein>
    <submittedName>
        <fullName evidence="1">Uncharacterized protein</fullName>
    </submittedName>
</protein>
<name>A0A2Z7AD81_9LAMI</name>
<dbReference type="AlphaFoldDB" id="A0A2Z7AD81"/>
<organism evidence="1 2">
    <name type="scientific">Dorcoceras hygrometricum</name>
    <dbReference type="NCBI Taxonomy" id="472368"/>
    <lineage>
        <taxon>Eukaryota</taxon>
        <taxon>Viridiplantae</taxon>
        <taxon>Streptophyta</taxon>
        <taxon>Embryophyta</taxon>
        <taxon>Tracheophyta</taxon>
        <taxon>Spermatophyta</taxon>
        <taxon>Magnoliopsida</taxon>
        <taxon>eudicotyledons</taxon>
        <taxon>Gunneridae</taxon>
        <taxon>Pentapetalae</taxon>
        <taxon>asterids</taxon>
        <taxon>lamiids</taxon>
        <taxon>Lamiales</taxon>
        <taxon>Gesneriaceae</taxon>
        <taxon>Didymocarpoideae</taxon>
        <taxon>Trichosporeae</taxon>
        <taxon>Loxocarpinae</taxon>
        <taxon>Dorcoceras</taxon>
    </lineage>
</organism>
<dbReference type="Proteomes" id="UP000250235">
    <property type="component" value="Unassembled WGS sequence"/>
</dbReference>
<proteinExistence type="predicted"/>
<sequence length="93" mass="10218">MLPHCLPGTTARVLHGVRILVQDVCTRVAACCAASDEKRKRGMHDRHATPTEACPHDVRLDRTIGTTIWAQQAGGMRHDVRAVGSRHARRLCG</sequence>
<dbReference type="EMBL" id="KV016314">
    <property type="protein sequence ID" value="KZV19717.1"/>
    <property type="molecule type" value="Genomic_DNA"/>
</dbReference>